<accession>C0E792</accession>
<evidence type="ECO:0000313" key="2">
    <source>
        <dbReference type="Proteomes" id="UP000006247"/>
    </source>
</evidence>
<reference evidence="1 2" key="1">
    <citation type="submission" date="2009-01" db="EMBL/GenBank/DDBJ databases">
        <authorList>
            <person name="Fulton L."/>
            <person name="Clifton S."/>
            <person name="Chinwalla A.T."/>
            <person name="Mitreva M."/>
            <person name="Sodergren E."/>
            <person name="Weinstock G."/>
            <person name="Clifton S."/>
            <person name="Dooling D.J."/>
            <person name="Fulton B."/>
            <person name="Minx P."/>
            <person name="Pepin K.H."/>
            <person name="Johnson M."/>
            <person name="Bhonagiri V."/>
            <person name="Nash W.E."/>
            <person name="Mardis E.R."/>
            <person name="Wilson R.K."/>
        </authorList>
    </citation>
    <scope>NUCLEOTIDE SEQUENCE [LARGE SCALE GENOMIC DNA]</scope>
    <source>
        <strain evidence="1 2">ATCC 33806</strain>
    </source>
</reference>
<dbReference type="Proteomes" id="UP000006247">
    <property type="component" value="Unassembled WGS sequence"/>
</dbReference>
<name>C0E792_9CORY</name>
<dbReference type="HOGENOM" id="CLU_2786843_0_0_11"/>
<gene>
    <name evidence="1" type="ORF">CORMATOL_02881</name>
</gene>
<organism evidence="1 2">
    <name type="scientific">Corynebacterium matruchotii ATCC 33806</name>
    <dbReference type="NCBI Taxonomy" id="566549"/>
    <lineage>
        <taxon>Bacteria</taxon>
        <taxon>Bacillati</taxon>
        <taxon>Actinomycetota</taxon>
        <taxon>Actinomycetes</taxon>
        <taxon>Mycobacteriales</taxon>
        <taxon>Corynebacteriaceae</taxon>
        <taxon>Corynebacterium</taxon>
    </lineage>
</organism>
<comment type="caution">
    <text evidence="1">The sequence shown here is derived from an EMBL/GenBank/DDBJ whole genome shotgun (WGS) entry which is preliminary data.</text>
</comment>
<proteinExistence type="predicted"/>
<protein>
    <submittedName>
        <fullName evidence="1">Uncharacterized protein</fullName>
    </submittedName>
</protein>
<evidence type="ECO:0000313" key="1">
    <source>
        <dbReference type="EMBL" id="EEG25651.1"/>
    </source>
</evidence>
<dbReference type="EMBL" id="ACEB01000051">
    <property type="protein sequence ID" value="EEG25651.1"/>
    <property type="molecule type" value="Genomic_DNA"/>
</dbReference>
<dbReference type="AlphaFoldDB" id="C0E792"/>
<sequence>MMRLANKPPPNSQRVDFLDASTAHISPVCWGRQEKSCTQQELLVCKIFIVTALANSGRSALRVLDDAL</sequence>